<dbReference type="InterPro" id="IPR026039">
    <property type="entry name" value="YfgM"/>
</dbReference>
<evidence type="ECO:0000313" key="12">
    <source>
        <dbReference type="Proteomes" id="UP000198762"/>
    </source>
</evidence>
<evidence type="ECO:0000313" key="11">
    <source>
        <dbReference type="EMBL" id="SES66713.1"/>
    </source>
</evidence>
<keyword evidence="4 9" id="KW-1133">Transmembrane helix</keyword>
<keyword evidence="6" id="KW-0143">Chaperone</keyword>
<dbReference type="AlphaFoldDB" id="A0A1H9YD25"/>
<evidence type="ECO:0000256" key="1">
    <source>
        <dbReference type="ARBA" id="ARBA00004401"/>
    </source>
</evidence>
<dbReference type="InterPro" id="IPR011990">
    <property type="entry name" value="TPR-like_helical_dom_sf"/>
</dbReference>
<feature type="transmembrane region" description="Helical" evidence="9">
    <location>
        <begin position="21"/>
        <end position="42"/>
    </location>
</feature>
<reference evidence="12" key="1">
    <citation type="submission" date="2016-10" db="EMBL/GenBank/DDBJ databases">
        <authorList>
            <person name="Varghese N."/>
            <person name="Submissions S."/>
        </authorList>
    </citation>
    <scope>NUCLEOTIDE SEQUENCE [LARGE SCALE GENOMIC DNA]</scope>
    <source>
        <strain evidence="12">CGMCC 1.6489</strain>
    </source>
</reference>
<keyword evidence="2" id="KW-1003">Cell membrane</keyword>
<sequence>MAEMRTEEEQIEAIKQWWKKNGSSLLIGIALALAIVFGWQAWQNHQATQQAKAAADFGQLIQQATEASSDEDRESVAYLANKVRDDHAGTAYAVYAMLILANQQMMADNDPAAAAESLQWALDQSGSSEALSLVVRTRLARAQYGAGDYDAALATVRGADNAGEFEGLLAELEGDILLATGDQSGAEEAYLRARESGGDGGIGLLRQKLASLGVGGDA</sequence>
<keyword evidence="3 9" id="KW-0812">Transmembrane</keyword>
<dbReference type="GO" id="GO:0044877">
    <property type="term" value="F:protein-containing complex binding"/>
    <property type="evidence" value="ECO:0007669"/>
    <property type="project" value="InterPro"/>
</dbReference>
<dbReference type="EMBL" id="FOHZ01000001">
    <property type="protein sequence ID" value="SES66713.1"/>
    <property type="molecule type" value="Genomic_DNA"/>
</dbReference>
<comment type="subcellular location">
    <subcellularLocation>
        <location evidence="1">Cell membrane</location>
        <topology evidence="1">Single-pass type II membrane protein</topology>
    </subcellularLocation>
</comment>
<dbReference type="Pfam" id="PF09976">
    <property type="entry name" value="TPR_21"/>
    <property type="match status" value="1"/>
</dbReference>
<proteinExistence type="inferred from homology"/>
<protein>
    <recommendedName>
        <fullName evidence="8">Ancillary SecYEG translocon subunit</fullName>
    </recommendedName>
</protein>
<evidence type="ECO:0000256" key="2">
    <source>
        <dbReference type="ARBA" id="ARBA00022475"/>
    </source>
</evidence>
<feature type="domain" description="Ancillary SecYEG translocon subunit/Cell division coordinator CpoB TPR" evidence="10">
    <location>
        <begin position="15"/>
        <end position="213"/>
    </location>
</feature>
<dbReference type="InterPro" id="IPR018704">
    <property type="entry name" value="SecYEG/CpoB_TPR"/>
</dbReference>
<dbReference type="PIRSF" id="PIRSF006170">
    <property type="entry name" value="YfgM"/>
    <property type="match status" value="1"/>
</dbReference>
<dbReference type="STRING" id="430453.SAMN04487962_10190"/>
<keyword evidence="12" id="KW-1185">Reference proteome</keyword>
<dbReference type="RefSeq" id="WP_091848267.1">
    <property type="nucleotide sequence ID" value="NZ_FOHZ01000001.1"/>
</dbReference>
<evidence type="ECO:0000256" key="5">
    <source>
        <dbReference type="ARBA" id="ARBA00023136"/>
    </source>
</evidence>
<name>A0A1H9YD25_9GAMM</name>
<evidence type="ECO:0000259" key="10">
    <source>
        <dbReference type="Pfam" id="PF09976"/>
    </source>
</evidence>
<evidence type="ECO:0000256" key="3">
    <source>
        <dbReference type="ARBA" id="ARBA00022692"/>
    </source>
</evidence>
<dbReference type="OrthoDB" id="9789675at2"/>
<gene>
    <name evidence="11" type="ORF">SAMN04487962_10190</name>
</gene>
<evidence type="ECO:0000256" key="6">
    <source>
        <dbReference type="ARBA" id="ARBA00023186"/>
    </source>
</evidence>
<keyword evidence="5 9" id="KW-0472">Membrane</keyword>
<evidence type="ECO:0000256" key="9">
    <source>
        <dbReference type="SAM" id="Phobius"/>
    </source>
</evidence>
<evidence type="ECO:0000256" key="4">
    <source>
        <dbReference type="ARBA" id="ARBA00022989"/>
    </source>
</evidence>
<organism evidence="11 12">
    <name type="scientific">Marinobacter segnicrescens</name>
    <dbReference type="NCBI Taxonomy" id="430453"/>
    <lineage>
        <taxon>Bacteria</taxon>
        <taxon>Pseudomonadati</taxon>
        <taxon>Pseudomonadota</taxon>
        <taxon>Gammaproteobacteria</taxon>
        <taxon>Pseudomonadales</taxon>
        <taxon>Marinobacteraceae</taxon>
        <taxon>Marinobacter</taxon>
    </lineage>
</organism>
<dbReference type="GO" id="GO:0005886">
    <property type="term" value="C:plasma membrane"/>
    <property type="evidence" value="ECO:0007669"/>
    <property type="project" value="UniProtKB-SubCell"/>
</dbReference>
<comment type="similarity">
    <text evidence="7">Belongs to the YfgM family.</text>
</comment>
<dbReference type="Proteomes" id="UP000198762">
    <property type="component" value="Unassembled WGS sequence"/>
</dbReference>
<evidence type="ECO:0000256" key="7">
    <source>
        <dbReference type="ARBA" id="ARBA00024197"/>
    </source>
</evidence>
<dbReference type="PANTHER" id="PTHR38035:SF1">
    <property type="entry name" value="ANCILLARY SECYEG TRANSLOCON SUBUNIT"/>
    <property type="match status" value="1"/>
</dbReference>
<accession>A0A1H9YD25</accession>
<dbReference type="PANTHER" id="PTHR38035">
    <property type="entry name" value="UPF0070 PROTEIN YFGM"/>
    <property type="match status" value="1"/>
</dbReference>
<dbReference type="Gene3D" id="1.25.40.10">
    <property type="entry name" value="Tetratricopeptide repeat domain"/>
    <property type="match status" value="1"/>
</dbReference>
<evidence type="ECO:0000256" key="8">
    <source>
        <dbReference type="ARBA" id="ARBA00024235"/>
    </source>
</evidence>